<evidence type="ECO:0000256" key="1">
    <source>
        <dbReference type="ARBA" id="ARBA00008668"/>
    </source>
</evidence>
<feature type="chain" id="PRO_5039916784" description="Zinc finger protein" evidence="3">
    <location>
        <begin position="17"/>
        <end position="368"/>
    </location>
</feature>
<protein>
    <recommendedName>
        <fullName evidence="6">Zinc finger protein</fullName>
    </recommendedName>
</protein>
<keyword evidence="2 3" id="KW-0732">Signal</keyword>
<proteinExistence type="inferred from homology"/>
<organism evidence="4 5">
    <name type="scientific">Solanum commersonii</name>
    <name type="common">Commerson's wild potato</name>
    <name type="synonym">Commerson's nightshade</name>
    <dbReference type="NCBI Taxonomy" id="4109"/>
    <lineage>
        <taxon>Eukaryota</taxon>
        <taxon>Viridiplantae</taxon>
        <taxon>Streptophyta</taxon>
        <taxon>Embryophyta</taxon>
        <taxon>Tracheophyta</taxon>
        <taxon>Spermatophyta</taxon>
        <taxon>Magnoliopsida</taxon>
        <taxon>eudicotyledons</taxon>
        <taxon>Gunneridae</taxon>
        <taxon>Pentapetalae</taxon>
        <taxon>asterids</taxon>
        <taxon>lamiids</taxon>
        <taxon>Solanales</taxon>
        <taxon>Solanaceae</taxon>
        <taxon>Solanoideae</taxon>
        <taxon>Solaneae</taxon>
        <taxon>Solanum</taxon>
    </lineage>
</organism>
<dbReference type="SUPFAM" id="SSF52266">
    <property type="entry name" value="SGNH hydrolase"/>
    <property type="match status" value="1"/>
</dbReference>
<dbReference type="InterPro" id="IPR044552">
    <property type="entry name" value="GLIP1-5/GLL25"/>
</dbReference>
<dbReference type="CDD" id="cd01837">
    <property type="entry name" value="SGNH_plant_lipase_like"/>
    <property type="match status" value="1"/>
</dbReference>
<dbReference type="EMBL" id="JACXVP010000011">
    <property type="protein sequence ID" value="KAG5575999.1"/>
    <property type="molecule type" value="Genomic_DNA"/>
</dbReference>
<evidence type="ECO:0000313" key="5">
    <source>
        <dbReference type="Proteomes" id="UP000824120"/>
    </source>
</evidence>
<dbReference type="OrthoDB" id="1600564at2759"/>
<comment type="caution">
    <text evidence="4">The sequence shown here is derived from an EMBL/GenBank/DDBJ whole genome shotgun (WGS) entry which is preliminary data.</text>
</comment>
<evidence type="ECO:0008006" key="6">
    <source>
        <dbReference type="Google" id="ProtNLM"/>
    </source>
</evidence>
<keyword evidence="5" id="KW-1185">Reference proteome</keyword>
<dbReference type="GO" id="GO:0016298">
    <property type="term" value="F:lipase activity"/>
    <property type="evidence" value="ECO:0007669"/>
    <property type="project" value="TreeGrafter"/>
</dbReference>
<dbReference type="Pfam" id="PF00657">
    <property type="entry name" value="Lipase_GDSL"/>
    <property type="match status" value="1"/>
</dbReference>
<dbReference type="AlphaFoldDB" id="A0A9J5WL82"/>
<dbReference type="PANTHER" id="PTHR45966">
    <property type="entry name" value="GDSL-LIKE LIPASE/ACYLHYDROLASE"/>
    <property type="match status" value="1"/>
</dbReference>
<dbReference type="InterPro" id="IPR001087">
    <property type="entry name" value="GDSL"/>
</dbReference>
<evidence type="ECO:0000256" key="3">
    <source>
        <dbReference type="SAM" id="SignalP"/>
    </source>
</evidence>
<dbReference type="Proteomes" id="UP000824120">
    <property type="component" value="Chromosome 11"/>
</dbReference>
<dbReference type="InterPro" id="IPR036514">
    <property type="entry name" value="SGNH_hydro_sf"/>
</dbReference>
<reference evidence="4 5" key="1">
    <citation type="submission" date="2020-09" db="EMBL/GenBank/DDBJ databases">
        <title>De no assembly of potato wild relative species, Solanum commersonii.</title>
        <authorList>
            <person name="Cho K."/>
        </authorList>
    </citation>
    <scope>NUCLEOTIDE SEQUENCE [LARGE SCALE GENOMIC DNA]</scope>
    <source>
        <strain evidence="4">LZ3.2</strain>
        <tissue evidence="4">Leaf</tissue>
    </source>
</reference>
<dbReference type="PANTHER" id="PTHR45966:SF32">
    <property type="entry name" value="GDSL ESTERASE_LIPASE 2-LIKE"/>
    <property type="match status" value="1"/>
</dbReference>
<accession>A0A9J5WL82</accession>
<evidence type="ECO:0000313" key="4">
    <source>
        <dbReference type="EMBL" id="KAG5575999.1"/>
    </source>
</evidence>
<gene>
    <name evidence="4" type="ORF">H5410_056133</name>
</gene>
<evidence type="ECO:0000256" key="2">
    <source>
        <dbReference type="ARBA" id="ARBA00022729"/>
    </source>
</evidence>
<name>A0A9J5WL82_SOLCO</name>
<dbReference type="InterPro" id="IPR035669">
    <property type="entry name" value="SGNH_plant_lipase-like"/>
</dbReference>
<dbReference type="Gene3D" id="3.40.50.1110">
    <property type="entry name" value="SGNH hydrolase"/>
    <property type="match status" value="1"/>
</dbReference>
<sequence>MMGLIIFIIWFSLIIGIPFGCFGSYERTLLSVQKQKALFVFGDSLFDPGNNNYINTTTQFQANWSPYGESFFNPPTGRFCDGRIIPDFIAEYAELPLVPSYFEIGKDHFVHGVNFASGGAGCLVETFRGFVIDLKTQLKYFKKVTKDLKNKFGRKKSKQLLYNAVYIFSAGNNDYFNFDATYPKHEYANMVIGNLTSVIKGIYKEGGRKFVILSLGPLGCTPGSRALNFQQGNKSGNCIQQLTTLAKIHNSALPKMLKQLEQKLPGFKYSLFDFFKVASERINNPSKYGFKTSKTACCGTGPFRGIYSCGGKRQIKEYKLCKNVKDYLFFDSGHLTEMVYKQVAELLWNGTVDVIQPYNLKSFFHLPA</sequence>
<comment type="similarity">
    <text evidence="1">Belongs to the 'GDSL' lipolytic enzyme family.</text>
</comment>
<feature type="signal peptide" evidence="3">
    <location>
        <begin position="1"/>
        <end position="16"/>
    </location>
</feature>